<feature type="compositionally biased region" description="Low complexity" evidence="3">
    <location>
        <begin position="105"/>
        <end position="118"/>
    </location>
</feature>
<dbReference type="InterPro" id="IPR015940">
    <property type="entry name" value="UBA"/>
</dbReference>
<dbReference type="OrthoDB" id="1717591at2759"/>
<feature type="region of interest" description="Disordered" evidence="3">
    <location>
        <begin position="247"/>
        <end position="281"/>
    </location>
</feature>
<feature type="region of interest" description="Disordered" evidence="3">
    <location>
        <begin position="339"/>
        <end position="458"/>
    </location>
</feature>
<protein>
    <recommendedName>
        <fullName evidence="4">UBA domain-containing protein</fullName>
    </recommendedName>
</protein>
<evidence type="ECO:0000256" key="3">
    <source>
        <dbReference type="SAM" id="MobiDB-lite"/>
    </source>
</evidence>
<dbReference type="InterPro" id="IPR011990">
    <property type="entry name" value="TPR-like_helical_dom_sf"/>
</dbReference>
<feature type="compositionally biased region" description="Basic and acidic residues" evidence="3">
    <location>
        <begin position="572"/>
        <end position="583"/>
    </location>
</feature>
<feature type="region of interest" description="Disordered" evidence="3">
    <location>
        <begin position="572"/>
        <end position="719"/>
    </location>
</feature>
<name>A0A4P9X3I8_9FUNG</name>
<feature type="compositionally biased region" description="Basic and acidic residues" evidence="3">
    <location>
        <begin position="633"/>
        <end position="653"/>
    </location>
</feature>
<dbReference type="InterPro" id="IPR019734">
    <property type="entry name" value="TPR_rpt"/>
</dbReference>
<sequence>MRAAGDLFATALLPPSPRVVPILGRFLLREAPRVCGHAVLTMDELSDLMWKSVGAAGAPTSKSAPNASLNQLSATHHAAAAPPRGPGSRRMGDGAVPLGTPSPPISGSSSSGIRPAMGFGAGFGTPPPPAAASGPVSASATALAGVAPLLGAWPSGLTPRLASPDQDRAHRSAATSAPRTPQPAAAMATATATASLVDADPFRRLVPDLGRQPATPPTLAAASLTGIATLRAGIAQPQAQPLLPRMQTGPAMDTPLLPSPTPIARKETSSEPPAPHPYHPSAAAAAWDLDVLERTFTTASRSATPSAVPSDDIFDADFLGSAGRAAAAATAAAATATATVAPPRMPDQALSSPAQAHHAPSPSATPDLDAFLARSPPPPPPLSSSSSSLGAVGAGIKRPVSTPPPAVASPPMAAAARHAQTPQPASAALAFPNGRSRSSVRGTTRAAHDGSSSPAVTDPAWAAHHASMVAMGFDAEESRAALRLHRGDVSAAVESVIAQSARRLPRGASPSPAAGADGLEFPGARLNAVAQAVMADPAQFLQSATTNVLSNARSMFALSKKKLGEMVEKVEQTLQDERDRRPGDAGSGSGRGESEARRREHALSRAQWEANAGVYRDDDYDNDDDGVHGGSGHGDDGESNTRRGLRDNGDGRSKPVAPMPPLVPPLDATATERGAAAHRQPLQDAGAAEAPQSARGAVPASRLAGGVPPSAAPASAPPVAAPAFPRAAAAAAAAPPLTVRLVIPAAALAAAEAEKAAGNQRFAQGQYAAAAECYTRALAMLPAHAVAAAATAAAPVATHPLLPALYNNRAAAFLKTGQYAEAVADTSAATALAPEAPWKSLVRRAAAYEALEKYALARRDYTAVQASPAAAQHLRVVQEGLARCTRALDPAPAASAPAVAPAGPSVPAASAASPQVVAANVARALSGLRDQAARERREDDERLAVKDSVDARIAAWTQGKASNLRALLTSMELVVWPELGWRPIPMAELVQPQQVKVRYMRAVARLHPDKLGPAESIEHRLLAQAAFTAINTAWDAFKAQNSLV</sequence>
<dbReference type="InterPro" id="IPR009060">
    <property type="entry name" value="UBA-like_sf"/>
</dbReference>
<evidence type="ECO:0000259" key="4">
    <source>
        <dbReference type="PROSITE" id="PS50030"/>
    </source>
</evidence>
<feature type="compositionally biased region" description="Low complexity" evidence="3">
    <location>
        <begin position="409"/>
        <end position="425"/>
    </location>
</feature>
<dbReference type="GO" id="GO:0101031">
    <property type="term" value="C:protein folding chaperone complex"/>
    <property type="evidence" value="ECO:0007669"/>
    <property type="project" value="TreeGrafter"/>
</dbReference>
<dbReference type="Gene3D" id="1.10.287.110">
    <property type="entry name" value="DnaJ domain"/>
    <property type="match status" value="1"/>
</dbReference>
<evidence type="ECO:0000313" key="6">
    <source>
        <dbReference type="Proteomes" id="UP000274922"/>
    </source>
</evidence>
<dbReference type="PROSITE" id="PS50005">
    <property type="entry name" value="TPR"/>
    <property type="match status" value="1"/>
</dbReference>
<dbReference type="Gene3D" id="1.25.40.10">
    <property type="entry name" value="Tetratricopeptide repeat domain"/>
    <property type="match status" value="1"/>
</dbReference>
<organism evidence="5 6">
    <name type="scientific">Caulochytrium protostelioides</name>
    <dbReference type="NCBI Taxonomy" id="1555241"/>
    <lineage>
        <taxon>Eukaryota</taxon>
        <taxon>Fungi</taxon>
        <taxon>Fungi incertae sedis</taxon>
        <taxon>Chytridiomycota</taxon>
        <taxon>Chytridiomycota incertae sedis</taxon>
        <taxon>Chytridiomycetes</taxon>
        <taxon>Caulochytriales</taxon>
        <taxon>Caulochytriaceae</taxon>
        <taxon>Caulochytrium</taxon>
    </lineage>
</organism>
<dbReference type="SUPFAM" id="SSF48452">
    <property type="entry name" value="TPR-like"/>
    <property type="match status" value="1"/>
</dbReference>
<keyword evidence="1 2" id="KW-0802">TPR repeat</keyword>
<reference evidence="6" key="1">
    <citation type="journal article" date="2018" name="Nat. Microbiol.">
        <title>Leveraging single-cell genomics to expand the fungal tree of life.</title>
        <authorList>
            <person name="Ahrendt S.R."/>
            <person name="Quandt C.A."/>
            <person name="Ciobanu D."/>
            <person name="Clum A."/>
            <person name="Salamov A."/>
            <person name="Andreopoulos B."/>
            <person name="Cheng J.F."/>
            <person name="Woyke T."/>
            <person name="Pelin A."/>
            <person name="Henrissat B."/>
            <person name="Reynolds N.K."/>
            <person name="Benny G.L."/>
            <person name="Smith M.E."/>
            <person name="James T.Y."/>
            <person name="Grigoriev I.V."/>
        </authorList>
    </citation>
    <scope>NUCLEOTIDE SEQUENCE [LARGE SCALE GENOMIC DNA]</scope>
    <source>
        <strain evidence="6">ATCC 52028</strain>
    </source>
</reference>
<gene>
    <name evidence="5" type="ORF">CXG81DRAFT_20328</name>
</gene>
<proteinExistence type="predicted"/>
<dbReference type="AlphaFoldDB" id="A0A4P9X3I8"/>
<dbReference type="Gene3D" id="1.10.8.10">
    <property type="entry name" value="DNA helicase RuvA subunit, C-terminal domain"/>
    <property type="match status" value="1"/>
</dbReference>
<feature type="region of interest" description="Disordered" evidence="3">
    <location>
        <begin position="157"/>
        <end position="184"/>
    </location>
</feature>
<dbReference type="SMART" id="SM00028">
    <property type="entry name" value="TPR"/>
    <property type="match status" value="3"/>
</dbReference>
<dbReference type="InterPro" id="IPR036869">
    <property type="entry name" value="J_dom_sf"/>
</dbReference>
<dbReference type="STRING" id="1555241.A0A4P9X3I8"/>
<evidence type="ECO:0000256" key="2">
    <source>
        <dbReference type="PROSITE-ProRule" id="PRU00339"/>
    </source>
</evidence>
<dbReference type="InterPro" id="IPR051966">
    <property type="entry name" value="RPAP3"/>
</dbReference>
<dbReference type="PROSITE" id="PS50030">
    <property type="entry name" value="UBA"/>
    <property type="match status" value="1"/>
</dbReference>
<evidence type="ECO:0000256" key="1">
    <source>
        <dbReference type="ARBA" id="ARBA00022803"/>
    </source>
</evidence>
<feature type="compositionally biased region" description="Low complexity" evidence="3">
    <location>
        <begin position="78"/>
        <end position="89"/>
    </location>
</feature>
<keyword evidence="6" id="KW-1185">Reference proteome</keyword>
<dbReference type="Proteomes" id="UP000274922">
    <property type="component" value="Unassembled WGS sequence"/>
</dbReference>
<evidence type="ECO:0000313" key="5">
    <source>
        <dbReference type="EMBL" id="RKO99595.1"/>
    </source>
</evidence>
<dbReference type="SUPFAM" id="SSF46565">
    <property type="entry name" value="Chaperone J-domain"/>
    <property type="match status" value="1"/>
</dbReference>
<feature type="compositionally biased region" description="Low complexity" evidence="3">
    <location>
        <begin position="704"/>
        <end position="714"/>
    </location>
</feature>
<dbReference type="EMBL" id="ML014272">
    <property type="protein sequence ID" value="RKO99595.1"/>
    <property type="molecule type" value="Genomic_DNA"/>
</dbReference>
<feature type="repeat" description="TPR" evidence="2">
    <location>
        <begin position="751"/>
        <end position="784"/>
    </location>
</feature>
<feature type="domain" description="UBA" evidence="4">
    <location>
        <begin position="467"/>
        <end position="499"/>
    </location>
</feature>
<feature type="region of interest" description="Disordered" evidence="3">
    <location>
        <begin position="72"/>
        <end position="132"/>
    </location>
</feature>
<dbReference type="SUPFAM" id="SSF46934">
    <property type="entry name" value="UBA-like"/>
    <property type="match status" value="1"/>
</dbReference>
<feature type="compositionally biased region" description="Low complexity" evidence="3">
    <location>
        <begin position="351"/>
        <end position="366"/>
    </location>
</feature>
<dbReference type="PANTHER" id="PTHR46423">
    <property type="entry name" value="RNA POLYMERASE II-ASSOCIATED PROTEIN 3"/>
    <property type="match status" value="1"/>
</dbReference>
<feature type="compositionally biased region" description="Low complexity" evidence="3">
    <location>
        <begin position="434"/>
        <end position="445"/>
    </location>
</feature>
<dbReference type="PANTHER" id="PTHR46423:SF1">
    <property type="entry name" value="RNA POLYMERASE II-ASSOCIATED PROTEIN 3"/>
    <property type="match status" value="1"/>
</dbReference>
<accession>A0A4P9X3I8</accession>
<feature type="compositionally biased region" description="Basic and acidic residues" evidence="3">
    <location>
        <begin position="592"/>
        <end position="603"/>
    </location>
</feature>